<protein>
    <recommendedName>
        <fullName evidence="1">Alpha/beta hydrolase domain-containing protein</fullName>
    </recommendedName>
</protein>
<evidence type="ECO:0000259" key="1">
    <source>
        <dbReference type="Pfam" id="PF20091"/>
    </source>
</evidence>
<reference evidence="2" key="1">
    <citation type="submission" date="2021-01" db="EMBL/GenBank/DDBJ databases">
        <title>Novel species in genus Nocardioides.</title>
        <authorList>
            <person name="Zhang G."/>
        </authorList>
    </citation>
    <scope>NUCLEOTIDE SEQUENCE</scope>
    <source>
        <strain evidence="2">Zg-536</strain>
    </source>
</reference>
<dbReference type="AlphaFoldDB" id="A0A938Y5W5"/>
<dbReference type="Proteomes" id="UP000663791">
    <property type="component" value="Unassembled WGS sequence"/>
</dbReference>
<dbReference type="RefSeq" id="WP_205289763.1">
    <property type="nucleotide sequence ID" value="NZ_CP074406.1"/>
</dbReference>
<accession>A0A938Y5W5</accession>
<dbReference type="Pfam" id="PF20091">
    <property type="entry name" value="Abhydrolase_10"/>
    <property type="match status" value="1"/>
</dbReference>
<gene>
    <name evidence="2" type="ORF">JK386_00945</name>
</gene>
<organism evidence="2 3">
    <name type="scientific">Nocardioides faecalis</name>
    <dbReference type="NCBI Taxonomy" id="2803858"/>
    <lineage>
        <taxon>Bacteria</taxon>
        <taxon>Bacillati</taxon>
        <taxon>Actinomycetota</taxon>
        <taxon>Actinomycetes</taxon>
        <taxon>Propionibacteriales</taxon>
        <taxon>Nocardioidaceae</taxon>
        <taxon>Nocardioides</taxon>
    </lineage>
</organism>
<keyword evidence="3" id="KW-1185">Reference proteome</keyword>
<feature type="domain" description="Alpha/beta hydrolase" evidence="1">
    <location>
        <begin position="18"/>
        <end position="432"/>
    </location>
</feature>
<dbReference type="InterPro" id="IPR045394">
    <property type="entry name" value="Abhydrolase_dom"/>
</dbReference>
<sequence length="438" mass="45111">MSTTPVSFLTLSGGAGVALTAVHPGPDLAAAGWAETEHAASGTVQALPGEAEAPFATRVVVRRPVDASFSGTLVVEWLNVSSGSDAAPDWTYLGEELVRRGHAWAGVSAQHVGVEGGGALVAVAGAGVQGLKGSDPERYGDLHHPGDAWAHGIFTAVARALADARPGDPLEGLEVDKVLAIGESQSAYLLTTYVNQVQPRTRAFDGFLIHSRGDIAAPLGPVGAGIDLTAARAAGGASGGAEPITDDLEVPVLVVQAEGDLLGRLNYLPARQPDGPLLRVWEVAGSAHADLVQIGEFESFLGCPDPVNRGQQTYVVRAALRHLEAWARGGAAAPSAEPIEVAEGAFVLDEVGNARGGVRTPVVDAPVEVLSGVASPGASVICELFGRTVALPPEVRDRLWPTHEDYLAAYTAATDAAIAAGFVLPEDRDAVLAEARTF</sequence>
<dbReference type="EMBL" id="JAERTX010000001">
    <property type="protein sequence ID" value="MBM9458460.1"/>
    <property type="molecule type" value="Genomic_DNA"/>
</dbReference>
<proteinExistence type="predicted"/>
<evidence type="ECO:0000313" key="3">
    <source>
        <dbReference type="Proteomes" id="UP000663791"/>
    </source>
</evidence>
<name>A0A938Y5W5_9ACTN</name>
<comment type="caution">
    <text evidence="2">The sequence shown here is derived from an EMBL/GenBank/DDBJ whole genome shotgun (WGS) entry which is preliminary data.</text>
</comment>
<evidence type="ECO:0000313" key="2">
    <source>
        <dbReference type="EMBL" id="MBM9458460.1"/>
    </source>
</evidence>